<feature type="non-terminal residue" evidence="2">
    <location>
        <position position="56"/>
    </location>
</feature>
<feature type="non-terminal residue" evidence="2">
    <location>
        <position position="1"/>
    </location>
</feature>
<protein>
    <submittedName>
        <fullName evidence="2">Uncharacterized protein</fullName>
    </submittedName>
</protein>
<dbReference type="AlphaFoldDB" id="A0A6J4VFQ3"/>
<feature type="region of interest" description="Disordered" evidence="1">
    <location>
        <begin position="1"/>
        <end position="56"/>
    </location>
</feature>
<organism evidence="2">
    <name type="scientific">uncultured Thermomicrobiales bacterium</name>
    <dbReference type="NCBI Taxonomy" id="1645740"/>
    <lineage>
        <taxon>Bacteria</taxon>
        <taxon>Pseudomonadati</taxon>
        <taxon>Thermomicrobiota</taxon>
        <taxon>Thermomicrobia</taxon>
        <taxon>Thermomicrobiales</taxon>
        <taxon>environmental samples</taxon>
    </lineage>
</organism>
<accession>A0A6J4VFQ3</accession>
<dbReference type="EMBL" id="CADCWG010000264">
    <property type="protein sequence ID" value="CAA9572431.1"/>
    <property type="molecule type" value="Genomic_DNA"/>
</dbReference>
<reference evidence="2" key="1">
    <citation type="submission" date="2020-02" db="EMBL/GenBank/DDBJ databases">
        <authorList>
            <person name="Meier V. D."/>
        </authorList>
    </citation>
    <scope>NUCLEOTIDE SEQUENCE</scope>
    <source>
        <strain evidence="2">AVDCRST_MAG49</strain>
    </source>
</reference>
<proteinExistence type="predicted"/>
<gene>
    <name evidence="2" type="ORF">AVDCRST_MAG49-3774</name>
</gene>
<evidence type="ECO:0000313" key="2">
    <source>
        <dbReference type="EMBL" id="CAA9572431.1"/>
    </source>
</evidence>
<sequence>GRPGDPQSGWSPRASPGGSMAGSSRLRARAADSRLRAGGPGRPRSLAPPRDHPDPV</sequence>
<evidence type="ECO:0000256" key="1">
    <source>
        <dbReference type="SAM" id="MobiDB-lite"/>
    </source>
</evidence>
<name>A0A6J4VFQ3_9BACT</name>